<evidence type="ECO:0000313" key="1">
    <source>
        <dbReference type="EMBL" id="OSS47487.1"/>
    </source>
</evidence>
<gene>
    <name evidence="1" type="ORF">B5807_07420</name>
</gene>
<keyword evidence="2" id="KW-1185">Reference proteome</keyword>
<sequence>MGEAFGTPKIIVGNIRLSDTIRNSPLLAALAEPMPGVHLVDGSELEIEADTDEGSRLAADLALVDDDDDNEDAGPVVDFGDEVANLTRALDALEMIHARGDVVLGEGDEVIFEQATQQQGPQDRVTFGVEEDVETVM</sequence>
<dbReference type="Proteomes" id="UP000193240">
    <property type="component" value="Unassembled WGS sequence"/>
</dbReference>
<evidence type="ECO:0000313" key="2">
    <source>
        <dbReference type="Proteomes" id="UP000193240"/>
    </source>
</evidence>
<organism evidence="1 2">
    <name type="scientific">Epicoccum nigrum</name>
    <name type="common">Soil fungus</name>
    <name type="synonym">Epicoccum purpurascens</name>
    <dbReference type="NCBI Taxonomy" id="105696"/>
    <lineage>
        <taxon>Eukaryota</taxon>
        <taxon>Fungi</taxon>
        <taxon>Dikarya</taxon>
        <taxon>Ascomycota</taxon>
        <taxon>Pezizomycotina</taxon>
        <taxon>Dothideomycetes</taxon>
        <taxon>Pleosporomycetidae</taxon>
        <taxon>Pleosporales</taxon>
        <taxon>Pleosporineae</taxon>
        <taxon>Didymellaceae</taxon>
        <taxon>Epicoccum</taxon>
    </lineage>
</organism>
<reference evidence="1 2" key="1">
    <citation type="journal article" date="2017" name="Genome Announc.">
        <title>Genome sequence of the saprophytic ascomycete Epicoccum nigrum ICMP 19927 strain isolated from New Zealand.</title>
        <authorList>
            <person name="Fokin M."/>
            <person name="Fleetwood D."/>
            <person name="Weir B.S."/>
            <person name="Villas-Boas S.G."/>
        </authorList>
    </citation>
    <scope>NUCLEOTIDE SEQUENCE [LARGE SCALE GENOMIC DNA]</scope>
    <source>
        <strain evidence="1 2">ICMP 19927</strain>
    </source>
</reference>
<name>A0A1Y2LWD0_EPING</name>
<proteinExistence type="predicted"/>
<dbReference type="EMBL" id="KZ107848">
    <property type="protein sequence ID" value="OSS47487.1"/>
    <property type="molecule type" value="Genomic_DNA"/>
</dbReference>
<protein>
    <submittedName>
        <fullName evidence="1">Uncharacterized protein</fullName>
    </submittedName>
</protein>
<dbReference type="InParanoid" id="A0A1Y2LWD0"/>
<accession>A0A1Y2LWD0</accession>
<dbReference type="AlphaFoldDB" id="A0A1Y2LWD0"/>